<dbReference type="KEGG" id="drt:Dret_2377"/>
<sequence>MLRNFLFPVYAKSPVNTVLAQAEFIRSFEPEKVYLLYVASGNSSRPIKRIDRIEKGMRELGLPVERLVRYGHVPSQVVTTAEATQSIICFTKKWKNPIKKAVAGSVISDVVRMSDEPIMIYKRGLSAHTGGVLHSSMYATDFKHSDKTCIQYIRHKAFKAQRLILLHVGQRAPDPETEKKRLENVYANLARLASECQNGFEKIEKREVLGLGVERKILRQAKKEEIDLLVIGKIDARGIMSRFTGSTAEAIYNRAPCSVLVIPSKR</sequence>
<proteinExistence type="inferred from homology"/>
<evidence type="ECO:0000313" key="4">
    <source>
        <dbReference type="Proteomes" id="UP000001052"/>
    </source>
</evidence>
<dbReference type="EMBL" id="CP001734">
    <property type="protein sequence ID" value="ACV69659.1"/>
    <property type="molecule type" value="Genomic_DNA"/>
</dbReference>
<dbReference type="InterPro" id="IPR006016">
    <property type="entry name" value="UspA"/>
</dbReference>
<organism evidence="3 4">
    <name type="scientific">Desulfohalobium retbaense (strain ATCC 49708 / DSM 5692 / JCM 16813 / HR100)</name>
    <dbReference type="NCBI Taxonomy" id="485915"/>
    <lineage>
        <taxon>Bacteria</taxon>
        <taxon>Pseudomonadati</taxon>
        <taxon>Thermodesulfobacteriota</taxon>
        <taxon>Desulfovibrionia</taxon>
        <taxon>Desulfovibrionales</taxon>
        <taxon>Desulfohalobiaceae</taxon>
        <taxon>Desulfohalobium</taxon>
    </lineage>
</organism>
<gene>
    <name evidence="3" type="ordered locus">Dret_2377</name>
</gene>
<dbReference type="InterPro" id="IPR014729">
    <property type="entry name" value="Rossmann-like_a/b/a_fold"/>
</dbReference>
<dbReference type="STRING" id="485915.Dret_2377"/>
<feature type="domain" description="UspA" evidence="2">
    <location>
        <begin position="161"/>
        <end position="263"/>
    </location>
</feature>
<dbReference type="Gene3D" id="3.40.50.620">
    <property type="entry name" value="HUPs"/>
    <property type="match status" value="2"/>
</dbReference>
<dbReference type="PRINTS" id="PR01438">
    <property type="entry name" value="UNVRSLSTRESS"/>
</dbReference>
<comment type="similarity">
    <text evidence="1">Belongs to the universal stress protein A family.</text>
</comment>
<evidence type="ECO:0000259" key="2">
    <source>
        <dbReference type="Pfam" id="PF00582"/>
    </source>
</evidence>
<dbReference type="SUPFAM" id="SSF52402">
    <property type="entry name" value="Adenine nucleotide alpha hydrolases-like"/>
    <property type="match status" value="2"/>
</dbReference>
<keyword evidence="4" id="KW-1185">Reference proteome</keyword>
<evidence type="ECO:0000313" key="3">
    <source>
        <dbReference type="EMBL" id="ACV69659.1"/>
    </source>
</evidence>
<dbReference type="PANTHER" id="PTHR46268">
    <property type="entry name" value="STRESS RESPONSE PROTEIN NHAX"/>
    <property type="match status" value="1"/>
</dbReference>
<evidence type="ECO:0000256" key="1">
    <source>
        <dbReference type="ARBA" id="ARBA00008791"/>
    </source>
</evidence>
<reference evidence="4" key="1">
    <citation type="submission" date="2009-09" db="EMBL/GenBank/DDBJ databases">
        <title>The complete chromosome of Desulfohalobium retbaense DSM 5692.</title>
        <authorList>
            <consortium name="US DOE Joint Genome Institute (JGI-PGF)"/>
            <person name="Lucas S."/>
            <person name="Copeland A."/>
            <person name="Lapidus A."/>
            <person name="Glavina del Rio T."/>
            <person name="Dalin E."/>
            <person name="Tice H."/>
            <person name="Bruce D."/>
            <person name="Goodwin L."/>
            <person name="Pitluck S."/>
            <person name="Kyrpides N."/>
            <person name="Mavromatis K."/>
            <person name="Ivanova N."/>
            <person name="Mikhailova N."/>
            <person name="Munk A.C."/>
            <person name="Brettin T."/>
            <person name="Detter J.C."/>
            <person name="Han C."/>
            <person name="Tapia R."/>
            <person name="Larimer F."/>
            <person name="Land M."/>
            <person name="Hauser L."/>
            <person name="Markowitz V."/>
            <person name="Cheng J.-F."/>
            <person name="Hugenholtz P."/>
            <person name="Woyke T."/>
            <person name="Wu D."/>
            <person name="Spring S."/>
            <person name="Klenk H.-P."/>
            <person name="Eisen J.A."/>
        </authorList>
    </citation>
    <scope>NUCLEOTIDE SEQUENCE [LARGE SCALE GENOMIC DNA]</scope>
    <source>
        <strain evidence="4">DSM 5692</strain>
    </source>
</reference>
<dbReference type="OrthoDB" id="5564966at2"/>
<dbReference type="Pfam" id="PF00582">
    <property type="entry name" value="Usp"/>
    <property type="match status" value="1"/>
</dbReference>
<dbReference type="Proteomes" id="UP000001052">
    <property type="component" value="Chromosome"/>
</dbReference>
<dbReference type="HOGENOM" id="CLU_982911_0_0_7"/>
<dbReference type="RefSeq" id="WP_015752793.1">
    <property type="nucleotide sequence ID" value="NC_013223.1"/>
</dbReference>
<accession>C8X5G2</accession>
<dbReference type="PANTHER" id="PTHR46268:SF6">
    <property type="entry name" value="UNIVERSAL STRESS PROTEIN UP12"/>
    <property type="match status" value="1"/>
</dbReference>
<protein>
    <submittedName>
        <fullName evidence="3">UspA domain protein</fullName>
    </submittedName>
</protein>
<dbReference type="AlphaFoldDB" id="C8X5G2"/>
<name>C8X5G2_DESRD</name>
<dbReference type="eggNOG" id="COG0589">
    <property type="taxonomic scope" value="Bacteria"/>
</dbReference>
<dbReference type="CDD" id="cd00293">
    <property type="entry name" value="USP-like"/>
    <property type="match status" value="1"/>
</dbReference>
<dbReference type="InterPro" id="IPR006015">
    <property type="entry name" value="Universal_stress_UspA"/>
</dbReference>
<reference evidence="3 4" key="2">
    <citation type="journal article" date="2010" name="Stand. Genomic Sci.">
        <title>Complete genome sequence of Desulfohalobium retbaense type strain (HR(100)).</title>
        <authorList>
            <person name="Spring S."/>
            <person name="Nolan M."/>
            <person name="Lapidus A."/>
            <person name="Glavina Del Rio T."/>
            <person name="Copeland A."/>
            <person name="Tice H."/>
            <person name="Cheng J.F."/>
            <person name="Lucas S."/>
            <person name="Land M."/>
            <person name="Chen F."/>
            <person name="Bruce D."/>
            <person name="Goodwin L."/>
            <person name="Pitluck S."/>
            <person name="Ivanova N."/>
            <person name="Mavromatis K."/>
            <person name="Mikhailova N."/>
            <person name="Pati A."/>
            <person name="Chen A."/>
            <person name="Palaniappan K."/>
            <person name="Hauser L."/>
            <person name="Chang Y.J."/>
            <person name="Jeffries C.D."/>
            <person name="Munk C."/>
            <person name="Kiss H."/>
            <person name="Chain P."/>
            <person name="Han C."/>
            <person name="Brettin T."/>
            <person name="Detter J.C."/>
            <person name="Schuler E."/>
            <person name="Goker M."/>
            <person name="Rohde M."/>
            <person name="Bristow J."/>
            <person name="Eisen J.A."/>
            <person name="Markowitz V."/>
            <person name="Hugenholtz P."/>
            <person name="Kyrpides N.C."/>
            <person name="Klenk H.P."/>
        </authorList>
    </citation>
    <scope>NUCLEOTIDE SEQUENCE [LARGE SCALE GENOMIC DNA]</scope>
    <source>
        <strain evidence="3 4">DSM 5692</strain>
    </source>
</reference>